<name>A0ABP9A9N5_9PSEU</name>
<evidence type="ECO:0000313" key="5">
    <source>
        <dbReference type="EMBL" id="GAA4777086.1"/>
    </source>
</evidence>
<evidence type="ECO:0000256" key="3">
    <source>
        <dbReference type="RuleBase" id="RU000363"/>
    </source>
</evidence>
<gene>
    <name evidence="5" type="ORF">GCM10023200_07330</name>
</gene>
<protein>
    <submittedName>
        <fullName evidence="5">SDR family oxidoreductase</fullName>
    </submittedName>
</protein>
<organism evidence="5 6">
    <name type="scientific">Actinomycetospora chlora</name>
    <dbReference type="NCBI Taxonomy" id="663608"/>
    <lineage>
        <taxon>Bacteria</taxon>
        <taxon>Bacillati</taxon>
        <taxon>Actinomycetota</taxon>
        <taxon>Actinomycetes</taxon>
        <taxon>Pseudonocardiales</taxon>
        <taxon>Pseudonocardiaceae</taxon>
        <taxon>Actinomycetospora</taxon>
    </lineage>
</organism>
<proteinExistence type="inferred from homology"/>
<dbReference type="EMBL" id="BAABHO010000004">
    <property type="protein sequence ID" value="GAA4777086.1"/>
    <property type="molecule type" value="Genomic_DNA"/>
</dbReference>
<dbReference type="Gene3D" id="3.40.50.720">
    <property type="entry name" value="NAD(P)-binding Rossmann-like Domain"/>
    <property type="match status" value="1"/>
</dbReference>
<dbReference type="PRINTS" id="PR00081">
    <property type="entry name" value="GDHRDH"/>
</dbReference>
<evidence type="ECO:0000256" key="2">
    <source>
        <dbReference type="ARBA" id="ARBA00023002"/>
    </source>
</evidence>
<dbReference type="PANTHER" id="PTHR43115">
    <property type="entry name" value="DEHYDROGENASE/REDUCTASE SDR FAMILY MEMBER 11"/>
    <property type="match status" value="1"/>
</dbReference>
<dbReference type="SMART" id="SM00822">
    <property type="entry name" value="PKS_KR"/>
    <property type="match status" value="1"/>
</dbReference>
<dbReference type="RefSeq" id="WP_345411054.1">
    <property type="nucleotide sequence ID" value="NZ_BAABHO010000004.1"/>
</dbReference>
<dbReference type="SUPFAM" id="SSF51735">
    <property type="entry name" value="NAD(P)-binding Rossmann-fold domains"/>
    <property type="match status" value="1"/>
</dbReference>
<dbReference type="Proteomes" id="UP001500928">
    <property type="component" value="Unassembled WGS sequence"/>
</dbReference>
<evidence type="ECO:0000313" key="6">
    <source>
        <dbReference type="Proteomes" id="UP001500928"/>
    </source>
</evidence>
<reference evidence="6" key="1">
    <citation type="journal article" date="2019" name="Int. J. Syst. Evol. Microbiol.">
        <title>The Global Catalogue of Microorganisms (GCM) 10K type strain sequencing project: providing services to taxonomists for standard genome sequencing and annotation.</title>
        <authorList>
            <consortium name="The Broad Institute Genomics Platform"/>
            <consortium name="The Broad Institute Genome Sequencing Center for Infectious Disease"/>
            <person name="Wu L."/>
            <person name="Ma J."/>
        </authorList>
    </citation>
    <scope>NUCLEOTIDE SEQUENCE [LARGE SCALE GENOMIC DNA]</scope>
    <source>
        <strain evidence="6">JCM 17979</strain>
    </source>
</reference>
<dbReference type="InterPro" id="IPR057326">
    <property type="entry name" value="KR_dom"/>
</dbReference>
<comment type="similarity">
    <text evidence="1 3">Belongs to the short-chain dehydrogenases/reductases (SDR) family.</text>
</comment>
<sequence length="248" mass="25727">MGGQLEGTTAVVTGASSGIGAATARALVAEGATVALLARRRDRLEELAAELGGRAAVYEVDVTDEAGVADTMSAVARDLGAIDVLVNDAGYGSMVPALEADIAEWRTMVDVNVNGVLLTTHAALPHLLDAARGPRGIADVVTISSVAGRKVASPGAGVYAATKHAVNAFSEALRQELGGRHVRVGLVEPGLVRSEMTEHSGAAADAEERLELGLMEPEDIADAVVYMVTRPRRAAVNEMLVRPTEQTR</sequence>
<keyword evidence="2" id="KW-0560">Oxidoreductase</keyword>
<feature type="domain" description="Ketoreductase" evidence="4">
    <location>
        <begin position="8"/>
        <end position="195"/>
    </location>
</feature>
<evidence type="ECO:0000256" key="1">
    <source>
        <dbReference type="ARBA" id="ARBA00006484"/>
    </source>
</evidence>
<dbReference type="Pfam" id="PF00106">
    <property type="entry name" value="adh_short"/>
    <property type="match status" value="1"/>
</dbReference>
<accession>A0ABP9A9N5</accession>
<dbReference type="InterPro" id="IPR002347">
    <property type="entry name" value="SDR_fam"/>
</dbReference>
<dbReference type="InterPro" id="IPR020904">
    <property type="entry name" value="Sc_DH/Rdtase_CS"/>
</dbReference>
<dbReference type="PIRSF" id="PIRSF000126">
    <property type="entry name" value="11-beta-HSD1"/>
    <property type="match status" value="1"/>
</dbReference>
<evidence type="ECO:0000259" key="4">
    <source>
        <dbReference type="SMART" id="SM00822"/>
    </source>
</evidence>
<dbReference type="PRINTS" id="PR00080">
    <property type="entry name" value="SDRFAMILY"/>
</dbReference>
<keyword evidence="6" id="KW-1185">Reference proteome</keyword>
<dbReference type="PROSITE" id="PS00061">
    <property type="entry name" value="ADH_SHORT"/>
    <property type="match status" value="1"/>
</dbReference>
<dbReference type="PANTHER" id="PTHR43115:SF4">
    <property type="entry name" value="DEHYDROGENASE_REDUCTASE SDR FAMILY MEMBER 11"/>
    <property type="match status" value="1"/>
</dbReference>
<dbReference type="InterPro" id="IPR036291">
    <property type="entry name" value="NAD(P)-bd_dom_sf"/>
</dbReference>
<comment type="caution">
    <text evidence="5">The sequence shown here is derived from an EMBL/GenBank/DDBJ whole genome shotgun (WGS) entry which is preliminary data.</text>
</comment>